<proteinExistence type="predicted"/>
<keyword evidence="1" id="KW-0647">Proteasome</keyword>
<dbReference type="InterPro" id="IPR008492">
    <property type="entry name" value="Rv2714-like"/>
</dbReference>
<sequence length="294" mass="32230">MEDASARWVDDRPEVTDPVLLVGLSGWIDASGAAKAAIDAITADAESSPIVEFDDDTYIDYRARRPTMELREGLHSVLHWERILLSAGTDQTGQDVLVLHGPEPDMAWHRFTRIVGDIAVELGVRHMAHLGAYPFAVPHTRPARLSISSPSQDVLARVPFLRSTIDVPAGAAAALEREMHDRGIPSIGIWAQVPHYITSMPYPSASVALLDGTREATGLVFEAAELRAEVISQGRRLDQLVANNPEHESMLHQLEQLYDAGDDVADIDAGGPSLEYRSGDELAEEVEKFLRDQD</sequence>
<dbReference type="PIRSF" id="PIRSF028754">
    <property type="entry name" value="UCP028754"/>
    <property type="match status" value="1"/>
</dbReference>
<dbReference type="InterPro" id="IPR019151">
    <property type="entry name" value="Proteasome_assmbl_chaperone_2"/>
</dbReference>
<reference evidence="1 2" key="1">
    <citation type="submission" date="2019-03" db="EMBL/GenBank/DDBJ databases">
        <title>Sequencing the genomes of 1000 actinobacteria strains.</title>
        <authorList>
            <person name="Klenk H.-P."/>
        </authorList>
    </citation>
    <scope>NUCLEOTIDE SEQUENCE [LARGE SCALE GENOMIC DNA]</scope>
    <source>
        <strain evidence="1 2">DSM 18936</strain>
    </source>
</reference>
<dbReference type="Pfam" id="PF09754">
    <property type="entry name" value="PAC2"/>
    <property type="match status" value="1"/>
</dbReference>
<dbReference type="EMBL" id="SOAU01000001">
    <property type="protein sequence ID" value="TDT16043.1"/>
    <property type="molecule type" value="Genomic_DNA"/>
</dbReference>
<dbReference type="RefSeq" id="WP_166657455.1">
    <property type="nucleotide sequence ID" value="NZ_SOAU01000001.1"/>
</dbReference>
<evidence type="ECO:0000313" key="2">
    <source>
        <dbReference type="Proteomes" id="UP000294558"/>
    </source>
</evidence>
<comment type="caution">
    <text evidence="1">The sequence shown here is derived from an EMBL/GenBank/DDBJ whole genome shotgun (WGS) entry which is preliminary data.</text>
</comment>
<protein>
    <submittedName>
        <fullName evidence="1">Proteasome assembly chaperone (PAC2) family protein</fullName>
    </submittedName>
</protein>
<name>A0A4R7I0S1_9ACTN</name>
<accession>A0A4R7I0S1</accession>
<dbReference type="AlphaFoldDB" id="A0A4R7I0S1"/>
<organism evidence="1 2">
    <name type="scientific">Ilumatobacter fluminis</name>
    <dbReference type="NCBI Taxonomy" id="467091"/>
    <lineage>
        <taxon>Bacteria</taxon>
        <taxon>Bacillati</taxon>
        <taxon>Actinomycetota</taxon>
        <taxon>Acidimicrobiia</taxon>
        <taxon>Acidimicrobiales</taxon>
        <taxon>Ilumatobacteraceae</taxon>
        <taxon>Ilumatobacter</taxon>
    </lineage>
</organism>
<dbReference type="GO" id="GO:0000502">
    <property type="term" value="C:proteasome complex"/>
    <property type="evidence" value="ECO:0007669"/>
    <property type="project" value="UniProtKB-KW"/>
</dbReference>
<gene>
    <name evidence="1" type="ORF">BDK89_1625</name>
</gene>
<dbReference type="Gene3D" id="3.40.50.10900">
    <property type="entry name" value="PAC-like subunit"/>
    <property type="match status" value="1"/>
</dbReference>
<dbReference type="SUPFAM" id="SSF159659">
    <property type="entry name" value="Cgl1923-like"/>
    <property type="match status" value="1"/>
</dbReference>
<keyword evidence="2" id="KW-1185">Reference proteome</keyword>
<dbReference type="Proteomes" id="UP000294558">
    <property type="component" value="Unassembled WGS sequence"/>
</dbReference>
<dbReference type="InterPro" id="IPR038389">
    <property type="entry name" value="PSMG2_sf"/>
</dbReference>
<evidence type="ECO:0000313" key="1">
    <source>
        <dbReference type="EMBL" id="TDT16043.1"/>
    </source>
</evidence>